<accession>A0A1C7NVC5</accession>
<gene>
    <name evidence="1" type="ORF">A0J61_00502</name>
</gene>
<evidence type="ECO:0000313" key="2">
    <source>
        <dbReference type="Proteomes" id="UP000093000"/>
    </source>
</evidence>
<organism evidence="1 2">
    <name type="scientific">Choanephora cucurbitarum</name>
    <dbReference type="NCBI Taxonomy" id="101091"/>
    <lineage>
        <taxon>Eukaryota</taxon>
        <taxon>Fungi</taxon>
        <taxon>Fungi incertae sedis</taxon>
        <taxon>Mucoromycota</taxon>
        <taxon>Mucoromycotina</taxon>
        <taxon>Mucoromycetes</taxon>
        <taxon>Mucorales</taxon>
        <taxon>Mucorineae</taxon>
        <taxon>Choanephoraceae</taxon>
        <taxon>Choanephoroideae</taxon>
        <taxon>Choanephora</taxon>
    </lineage>
</organism>
<keyword evidence="2" id="KW-1185">Reference proteome</keyword>
<dbReference type="InParanoid" id="A0A1C7NVC5"/>
<sequence length="101" mass="11711">MVVERESTNKIKKLGIHPRKVDFALQYVYKYLSRFYFDEPNPKFCYRPGFQLQAIQNIHLRNYSVGNASADTGSQVLKSWTEKSNIFLVLQHGLIGSDLGW</sequence>
<comment type="caution">
    <text evidence="1">The sequence shown here is derived from an EMBL/GenBank/DDBJ whole genome shotgun (WGS) entry which is preliminary data.</text>
</comment>
<dbReference type="EMBL" id="LUGH01000011">
    <property type="protein sequence ID" value="OBZ91434.1"/>
    <property type="molecule type" value="Genomic_DNA"/>
</dbReference>
<proteinExistence type="predicted"/>
<dbReference type="AlphaFoldDB" id="A0A1C7NVC5"/>
<protein>
    <submittedName>
        <fullName evidence="1">Uncharacterized protein</fullName>
    </submittedName>
</protein>
<evidence type="ECO:0000313" key="1">
    <source>
        <dbReference type="EMBL" id="OBZ91434.1"/>
    </source>
</evidence>
<dbReference type="Proteomes" id="UP000093000">
    <property type="component" value="Unassembled WGS sequence"/>
</dbReference>
<reference evidence="1 2" key="1">
    <citation type="submission" date="2016-03" db="EMBL/GenBank/DDBJ databases">
        <title>Choanephora cucurbitarum.</title>
        <authorList>
            <person name="Min B."/>
            <person name="Park H."/>
            <person name="Park J.-H."/>
            <person name="Shin H.-D."/>
            <person name="Choi I.-G."/>
        </authorList>
    </citation>
    <scope>NUCLEOTIDE SEQUENCE [LARGE SCALE GENOMIC DNA]</scope>
    <source>
        <strain evidence="1 2">KUS-F28377</strain>
    </source>
</reference>
<name>A0A1C7NVC5_9FUNG</name>